<evidence type="ECO:0000313" key="1">
    <source>
        <dbReference type="EMBL" id="MFC6206996.1"/>
    </source>
</evidence>
<evidence type="ECO:0000313" key="2">
    <source>
        <dbReference type="Proteomes" id="UP001596254"/>
    </source>
</evidence>
<gene>
    <name evidence="1" type="ORF">ACFP1G_05815</name>
</gene>
<dbReference type="PANTHER" id="PTHR36849:SF1">
    <property type="entry name" value="CYTOPLASMIC PROTEIN"/>
    <property type="match status" value="1"/>
</dbReference>
<accession>A0ABW1SSG9</accession>
<name>A0ABW1SSG9_9LACO</name>
<dbReference type="InterPro" id="IPR052552">
    <property type="entry name" value="YeaO-like"/>
</dbReference>
<proteinExistence type="predicted"/>
<comment type="caution">
    <text evidence="1">The sequence shown here is derived from an EMBL/GenBank/DDBJ whole genome shotgun (WGS) entry which is preliminary data.</text>
</comment>
<reference evidence="2" key="1">
    <citation type="journal article" date="2019" name="Int. J. Syst. Evol. Microbiol.">
        <title>The Global Catalogue of Microorganisms (GCM) 10K type strain sequencing project: providing services to taxonomists for standard genome sequencing and annotation.</title>
        <authorList>
            <consortium name="The Broad Institute Genomics Platform"/>
            <consortium name="The Broad Institute Genome Sequencing Center for Infectious Disease"/>
            <person name="Wu L."/>
            <person name="Ma J."/>
        </authorList>
    </citation>
    <scope>NUCLEOTIDE SEQUENCE [LARGE SCALE GENOMIC DNA]</scope>
    <source>
        <strain evidence="2">CCM 8905</strain>
    </source>
</reference>
<protein>
    <submittedName>
        <fullName evidence="1">DUF488 domain-containing protein</fullName>
    </submittedName>
</protein>
<organism evidence="1 2">
    <name type="scientific">Levilactobacillus tongjiangensis</name>
    <dbReference type="NCBI Taxonomy" id="2486023"/>
    <lineage>
        <taxon>Bacteria</taxon>
        <taxon>Bacillati</taxon>
        <taxon>Bacillota</taxon>
        <taxon>Bacilli</taxon>
        <taxon>Lactobacillales</taxon>
        <taxon>Lactobacillaceae</taxon>
        <taxon>Levilactobacillus</taxon>
    </lineage>
</organism>
<dbReference type="PANTHER" id="PTHR36849">
    <property type="entry name" value="CYTOPLASMIC PROTEIN-RELATED"/>
    <property type="match status" value="1"/>
</dbReference>
<dbReference type="Pfam" id="PF22752">
    <property type="entry name" value="DUF488-N3i"/>
    <property type="match status" value="1"/>
</dbReference>
<dbReference type="EMBL" id="JBHSSK010000018">
    <property type="protein sequence ID" value="MFC6206996.1"/>
    <property type="molecule type" value="Genomic_DNA"/>
</dbReference>
<dbReference type="Proteomes" id="UP001596254">
    <property type="component" value="Unassembled WGS sequence"/>
</dbReference>
<sequence length="130" mass="14888">MAIKCERIYTKPADLDGYRVLVDRLWPRGISKVNAQLASWEKEMGPTTELRKWFNHEPAKFPEFKEKYLVELAANAALPDFLKLVADQLATQDVIFLYGAKDEEHNQAVILKDFVLTRLAGQVPATRLQD</sequence>
<dbReference type="RefSeq" id="WP_125693846.1">
    <property type="nucleotide sequence ID" value="NZ_JBHSSK010000018.1"/>
</dbReference>
<keyword evidence="2" id="KW-1185">Reference proteome</keyword>